<feature type="compositionally biased region" description="Basic residues" evidence="6">
    <location>
        <begin position="425"/>
        <end position="439"/>
    </location>
</feature>
<dbReference type="PROSITE" id="PS50103">
    <property type="entry name" value="ZF_C3H1"/>
    <property type="match status" value="2"/>
</dbReference>
<reference evidence="9" key="3">
    <citation type="journal article" date="2021" name="Int. J. Parasitol.">
        <title>Comparative analysis of gene expression between Babesia bovis blood stages and kinetes allowed by improved genome annotation.</title>
        <authorList>
            <person name="Ueti M.W."/>
            <person name="Johnson W.C."/>
            <person name="Kappmeyer L.S."/>
            <person name="Herndon D.R."/>
            <person name="Mousel M.R."/>
            <person name="Reif K.E."/>
            <person name="Taus N.S."/>
            <person name="Ifeonu O.O."/>
            <person name="Silva J.C."/>
            <person name="Suarez C.E."/>
            <person name="Brayton K.A."/>
        </authorList>
    </citation>
    <scope>NUCLEOTIDE SEQUENCE [LARGE SCALE GENOMIC DNA]</scope>
</reference>
<organism evidence="8 9">
    <name type="scientific">Babesia bovis</name>
    <dbReference type="NCBI Taxonomy" id="5865"/>
    <lineage>
        <taxon>Eukaryota</taxon>
        <taxon>Sar</taxon>
        <taxon>Alveolata</taxon>
        <taxon>Apicomplexa</taxon>
        <taxon>Aconoidasida</taxon>
        <taxon>Piroplasmida</taxon>
        <taxon>Babesiidae</taxon>
        <taxon>Babesia</taxon>
    </lineage>
</organism>
<keyword evidence="4 5" id="KW-0862">Zinc</keyword>
<evidence type="ECO:0000256" key="4">
    <source>
        <dbReference type="ARBA" id="ARBA00022833"/>
    </source>
</evidence>
<evidence type="ECO:0000256" key="2">
    <source>
        <dbReference type="ARBA" id="ARBA00022737"/>
    </source>
</evidence>
<dbReference type="Proteomes" id="UP000002173">
    <property type="component" value="Unassembled WGS sequence"/>
</dbReference>
<dbReference type="RefSeq" id="XP_001612176.1">
    <property type="nucleotide sequence ID" value="XM_001612126.1"/>
</dbReference>
<dbReference type="eggNOG" id="ENOG502ST74">
    <property type="taxonomic scope" value="Eukaryota"/>
</dbReference>
<dbReference type="GO" id="GO:0003729">
    <property type="term" value="F:mRNA binding"/>
    <property type="evidence" value="ECO:0007669"/>
    <property type="project" value="InterPro"/>
</dbReference>
<evidence type="ECO:0000256" key="1">
    <source>
        <dbReference type="ARBA" id="ARBA00022723"/>
    </source>
</evidence>
<accession>A7APX4</accession>
<dbReference type="VEuPathDB" id="PiroplasmaDB:BBOV_III010540"/>
<feature type="zinc finger region" description="C3H1-type" evidence="5">
    <location>
        <begin position="294"/>
        <end position="320"/>
    </location>
</feature>
<proteinExistence type="predicted"/>
<feature type="region of interest" description="Disordered" evidence="6">
    <location>
        <begin position="384"/>
        <end position="439"/>
    </location>
</feature>
<feature type="zinc finger region" description="C3H1-type" evidence="5">
    <location>
        <begin position="329"/>
        <end position="355"/>
    </location>
</feature>
<dbReference type="GO" id="GO:0008270">
    <property type="term" value="F:zinc ion binding"/>
    <property type="evidence" value="ECO:0007669"/>
    <property type="project" value="UniProtKB-KW"/>
</dbReference>
<dbReference type="Gene3D" id="4.10.1000.10">
    <property type="entry name" value="Zinc finger, CCCH-type"/>
    <property type="match status" value="2"/>
</dbReference>
<sequence length="439" mass="48993">MLYRQMASSSTMADARTCTVDEYYNCDSDSTPIDLPATLTELLDDLSIPGSLSSRYGSDCNDGSSIPSMRQSIEDASVDIATEHVTNRLSELKFPSSTLPHPDVSPFYIPLPVRSVPISGAPYQHMRSPICRFQQGHAPTTVYNGMHNQVPGYYPKPINNDLTPFTEAANCYERTTSDCEKSVGQRTVYSSENHEWDEMTRGLSTSVSTLSGIQDGYEYLSPSVDATLRNMQTGFGSIDYKYMPNGSMVPHPREQMYTIINGQTPDHGGNDKKTMKQVEFSILSSAKLNAANEFRRTSLCKYWQRGICQNIDCNFAHGKKELKGTVGVWKTTLCHHWKNGTCRIGIDCRHAHGEEELQPKNVPLNVIKNKLLNTILRDDIANNRVGANSSNQPVKAKMSSLEATKEASSKELTTNSKPKAESSHRHARRRRNHGRRSSK</sequence>
<dbReference type="InterPro" id="IPR036855">
    <property type="entry name" value="Znf_CCCH_sf"/>
</dbReference>
<dbReference type="OMA" id="CHHWKNG"/>
<reference evidence="9" key="2">
    <citation type="journal article" date="2020" name="Data Brief">
        <title>Transcriptome dataset of Babesia bovis life stages within vertebrate and invertebrate hosts.</title>
        <authorList>
            <person name="Ueti M.W."/>
            <person name="Johnson W.C."/>
            <person name="Kappmeyer L.S."/>
            <person name="Herndon D.R."/>
            <person name="Mousel M.R."/>
            <person name="Reif K.E."/>
            <person name="Taus N.S."/>
            <person name="Ifeonu O.O."/>
            <person name="Silva J.C."/>
            <person name="Suarez C.E."/>
            <person name="Brayton K.A."/>
        </authorList>
    </citation>
    <scope>NUCLEOTIDE SEQUENCE [LARGE SCALE GENOMIC DNA]</scope>
</reference>
<dbReference type="SMART" id="SM00356">
    <property type="entry name" value="ZnF_C3H1"/>
    <property type="match status" value="2"/>
</dbReference>
<dbReference type="SUPFAM" id="SSF90229">
    <property type="entry name" value="CCCH zinc finger"/>
    <property type="match status" value="1"/>
</dbReference>
<protein>
    <submittedName>
        <fullName evidence="8">Zinc finger C-x8-C-x5-C-x3-H type domain containing protein</fullName>
    </submittedName>
</protein>
<name>A7APX4_BABBO</name>
<evidence type="ECO:0000256" key="5">
    <source>
        <dbReference type="PROSITE-ProRule" id="PRU00723"/>
    </source>
</evidence>
<evidence type="ECO:0000313" key="9">
    <source>
        <dbReference type="Proteomes" id="UP000002173"/>
    </source>
</evidence>
<dbReference type="STRING" id="5865.A7APX4"/>
<evidence type="ECO:0000256" key="3">
    <source>
        <dbReference type="ARBA" id="ARBA00022771"/>
    </source>
</evidence>
<evidence type="ECO:0000313" key="8">
    <source>
        <dbReference type="EMBL" id="EDO08608.1"/>
    </source>
</evidence>
<dbReference type="InParanoid" id="A7APX4"/>
<dbReference type="PANTHER" id="PTHR12547">
    <property type="entry name" value="CCCH ZINC FINGER/TIS11-RELATED"/>
    <property type="match status" value="1"/>
</dbReference>
<keyword evidence="3 5" id="KW-0863">Zinc-finger</keyword>
<keyword evidence="1 5" id="KW-0479">Metal-binding</keyword>
<feature type="domain" description="C3H1-type" evidence="7">
    <location>
        <begin position="294"/>
        <end position="320"/>
    </location>
</feature>
<dbReference type="InterPro" id="IPR000571">
    <property type="entry name" value="Znf_CCCH"/>
</dbReference>
<keyword evidence="9" id="KW-1185">Reference proteome</keyword>
<dbReference type="GeneID" id="5480434"/>
<evidence type="ECO:0000259" key="7">
    <source>
        <dbReference type="PROSITE" id="PS50103"/>
    </source>
</evidence>
<reference evidence="8 9" key="1">
    <citation type="journal article" date="2007" name="PLoS Pathog.">
        <title>Genome sequence of Babesia bovis and comparative analysis of apicomplexan hemoprotozoa.</title>
        <authorList>
            <person name="Brayton K.A."/>
            <person name="Lau A.O.T."/>
            <person name="Herndon D.R."/>
            <person name="Hannick L."/>
            <person name="Kappmeyer L.S."/>
            <person name="Berens S.J."/>
            <person name="Bidwell S.L."/>
            <person name="Brown W.C."/>
            <person name="Crabtree J."/>
            <person name="Fadrosh D."/>
            <person name="Feldblum T."/>
            <person name="Forberger H.A."/>
            <person name="Haas B.J."/>
            <person name="Howell J.M."/>
            <person name="Khouri H."/>
            <person name="Koo H."/>
            <person name="Mann D.J."/>
            <person name="Norimine J."/>
            <person name="Paulsen I.T."/>
            <person name="Radune D."/>
            <person name="Ren Q."/>
            <person name="Smith R.K. Jr."/>
            <person name="Suarez C.E."/>
            <person name="White O."/>
            <person name="Wortman J.R."/>
            <person name="Knowles D.P. Jr."/>
            <person name="McElwain T.F."/>
            <person name="Nene V.M."/>
        </authorList>
    </citation>
    <scope>NUCLEOTIDE SEQUENCE [LARGE SCALE GENOMIC DNA]</scope>
    <source>
        <strain evidence="8">T2Bo</strain>
    </source>
</reference>
<evidence type="ECO:0000256" key="6">
    <source>
        <dbReference type="SAM" id="MobiDB-lite"/>
    </source>
</evidence>
<keyword evidence="2" id="KW-0677">Repeat</keyword>
<dbReference type="KEGG" id="bbo:BBOV_III010540"/>
<feature type="domain" description="C3H1-type" evidence="7">
    <location>
        <begin position="329"/>
        <end position="355"/>
    </location>
</feature>
<comment type="caution">
    <text evidence="8">The sequence shown here is derived from an EMBL/GenBank/DDBJ whole genome shotgun (WGS) entry which is preliminary data.</text>
</comment>
<dbReference type="InterPro" id="IPR045877">
    <property type="entry name" value="ZFP36-like"/>
</dbReference>
<gene>
    <name evidence="8" type="ORF">BBOV_III010540</name>
</gene>
<dbReference type="AlphaFoldDB" id="A7APX4"/>
<dbReference type="EMBL" id="AAXT01000001">
    <property type="protein sequence ID" value="EDO08608.1"/>
    <property type="molecule type" value="Genomic_DNA"/>
</dbReference>
<dbReference type="Pfam" id="PF00642">
    <property type="entry name" value="zf-CCCH"/>
    <property type="match status" value="1"/>
</dbReference>